<comment type="cofactor">
    <cofactor evidence="2">
        <name>Zn(2+)</name>
        <dbReference type="ChEBI" id="CHEBI:29105"/>
    </cofactor>
    <text evidence="2">Binds 1 zinc ion per subunit.</text>
</comment>
<dbReference type="GO" id="GO:0006508">
    <property type="term" value="P:proteolysis"/>
    <property type="evidence" value="ECO:0007669"/>
    <property type="project" value="UniProtKB-UniRule"/>
</dbReference>
<dbReference type="EC" id="3.4.17.19" evidence="1"/>
<dbReference type="Pfam" id="PF02074">
    <property type="entry name" value="Peptidase_M32"/>
    <property type="match status" value="1"/>
</dbReference>
<gene>
    <name evidence="4" type="ORF">Mal48_25260</name>
</gene>
<dbReference type="AlphaFoldDB" id="A0A517QNR7"/>
<keyword evidence="1 4" id="KW-0121">Carboxypeptidase</keyword>
<dbReference type="Proteomes" id="UP000315724">
    <property type="component" value="Chromosome"/>
</dbReference>
<keyword evidence="1 4" id="KW-0378">Hydrolase</keyword>
<proteinExistence type="inferred from homology"/>
<dbReference type="RefSeq" id="WP_145199335.1">
    <property type="nucleotide sequence ID" value="NZ_CP036267.1"/>
</dbReference>
<dbReference type="KEGG" id="tpol:Mal48_25260"/>
<evidence type="ECO:0000256" key="2">
    <source>
        <dbReference type="PIRSR" id="PIRSR006615-1"/>
    </source>
</evidence>
<feature type="active site" description="Proton donor/acceptor" evidence="3">
    <location>
        <position position="270"/>
    </location>
</feature>
<dbReference type="GO" id="GO:0046872">
    <property type="term" value="F:metal ion binding"/>
    <property type="evidence" value="ECO:0007669"/>
    <property type="project" value="UniProtKB-KW"/>
</dbReference>
<sequence>MSDQAKAYTKLVEHLKGLGLLRSCASVLGWDEQTNLPPKGAEHRANQLALLAGLSHDRATDPVIGELLDQLADPNSVGGDQTAAYANVRNAKRAYDRSVKLPKKLVEELSRTTTLSQHAWVEARQKKDFTLFHPWLEKIVTLKREEADALGSETGVKYDALIEDYEPGATAAQIQSVFAPLREALVELVSAIKESDKKPDISILERKYPVETQKAFSIEAATAIGFDFQAGRLDVAAHPFCSGFGPGDCRLTTRYDEHHFPGAFFGTLHEAGHGIYEQGLNDNDFGLATGEACSLGIHESQSRMWENLVGRSRAFWDHFYGKAQQAFPDAIGDVHIDDFYSAVNDVRPSWIRVEADEVTYNLHIMLRFQLEQALLCGDLNAADVPAVWNETFTEFFGMTPSDDSIGCLQDVHWSAGLIGYFPTYSLGNMYASQFFEKAQDDLGDLNAMFAKGEFMPLKEWLNNNIHIHGRRYDAPQLVEVVTGKPLTAEPLLKHLRGKFGAVYGL</sequence>
<reference evidence="4 5" key="1">
    <citation type="submission" date="2019-02" db="EMBL/GenBank/DDBJ databases">
        <title>Deep-cultivation of Planctomycetes and their phenomic and genomic characterization uncovers novel biology.</title>
        <authorList>
            <person name="Wiegand S."/>
            <person name="Jogler M."/>
            <person name="Boedeker C."/>
            <person name="Pinto D."/>
            <person name="Vollmers J."/>
            <person name="Rivas-Marin E."/>
            <person name="Kohn T."/>
            <person name="Peeters S.H."/>
            <person name="Heuer A."/>
            <person name="Rast P."/>
            <person name="Oberbeckmann S."/>
            <person name="Bunk B."/>
            <person name="Jeske O."/>
            <person name="Meyerdierks A."/>
            <person name="Storesund J.E."/>
            <person name="Kallscheuer N."/>
            <person name="Luecker S."/>
            <person name="Lage O.M."/>
            <person name="Pohl T."/>
            <person name="Merkel B.J."/>
            <person name="Hornburger P."/>
            <person name="Mueller R.-W."/>
            <person name="Bruemmer F."/>
            <person name="Labrenz M."/>
            <person name="Spormann A.M."/>
            <person name="Op den Camp H."/>
            <person name="Overmann J."/>
            <person name="Amann R."/>
            <person name="Jetten M.S.M."/>
            <person name="Mascher T."/>
            <person name="Medema M.H."/>
            <person name="Devos D.P."/>
            <person name="Kaster A.-K."/>
            <person name="Ovreas L."/>
            <person name="Rohde M."/>
            <person name="Galperin M.Y."/>
            <person name="Jogler C."/>
        </authorList>
    </citation>
    <scope>NUCLEOTIDE SEQUENCE [LARGE SCALE GENOMIC DNA]</scope>
    <source>
        <strain evidence="4 5">Mal48</strain>
    </source>
</reference>
<dbReference type="SUPFAM" id="SSF55486">
    <property type="entry name" value="Metalloproteases ('zincins'), catalytic domain"/>
    <property type="match status" value="1"/>
</dbReference>
<organism evidence="4 5">
    <name type="scientific">Thalassoglobus polymorphus</name>
    <dbReference type="NCBI Taxonomy" id="2527994"/>
    <lineage>
        <taxon>Bacteria</taxon>
        <taxon>Pseudomonadati</taxon>
        <taxon>Planctomycetota</taxon>
        <taxon>Planctomycetia</taxon>
        <taxon>Planctomycetales</taxon>
        <taxon>Planctomycetaceae</taxon>
        <taxon>Thalassoglobus</taxon>
    </lineage>
</organism>
<accession>A0A517QNR7</accession>
<protein>
    <recommendedName>
        <fullName evidence="1">Metal-dependent carboxypeptidase</fullName>
        <ecNumber evidence="1">3.4.17.19</ecNumber>
    </recommendedName>
</protein>
<dbReference type="Gene3D" id="1.10.1370.30">
    <property type="match status" value="1"/>
</dbReference>
<feature type="binding site" evidence="2">
    <location>
        <position position="273"/>
    </location>
    <ligand>
        <name>Zn(2+)</name>
        <dbReference type="ChEBI" id="CHEBI:29105"/>
        <note>catalytic</note>
    </ligand>
</feature>
<comment type="function">
    <text evidence="1">Broad specificity carboxypetidase that releases amino acids sequentially from the C-terminus, including neutral, aromatic, polar and basic residues.</text>
</comment>
<dbReference type="InterPro" id="IPR001333">
    <property type="entry name" value="Peptidase_M32_Taq"/>
</dbReference>
<dbReference type="PROSITE" id="PS52034">
    <property type="entry name" value="PEPTIDASE_M32"/>
    <property type="match status" value="1"/>
</dbReference>
<keyword evidence="1" id="KW-0482">Metalloprotease</keyword>
<keyword evidence="5" id="KW-1185">Reference proteome</keyword>
<dbReference type="PANTHER" id="PTHR34217:SF1">
    <property type="entry name" value="CARBOXYPEPTIDASE 1"/>
    <property type="match status" value="1"/>
</dbReference>
<dbReference type="PIRSF" id="PIRSF006615">
    <property type="entry name" value="Zn_crbxpep_Taq"/>
    <property type="match status" value="1"/>
</dbReference>
<evidence type="ECO:0000313" key="4">
    <source>
        <dbReference type="EMBL" id="QDT33273.1"/>
    </source>
</evidence>
<name>A0A517QNR7_9PLAN</name>
<dbReference type="PRINTS" id="PR00998">
    <property type="entry name" value="CRBOXYPTASET"/>
</dbReference>
<evidence type="ECO:0000256" key="3">
    <source>
        <dbReference type="PIRSR" id="PIRSR006615-2"/>
    </source>
</evidence>
<dbReference type="CDD" id="cd06460">
    <property type="entry name" value="M32_Taq"/>
    <property type="match status" value="1"/>
</dbReference>
<dbReference type="GO" id="GO:0004181">
    <property type="term" value="F:metallocarboxypeptidase activity"/>
    <property type="evidence" value="ECO:0007669"/>
    <property type="project" value="UniProtKB-UniRule"/>
</dbReference>
<dbReference type="EMBL" id="CP036267">
    <property type="protein sequence ID" value="QDT33273.1"/>
    <property type="molecule type" value="Genomic_DNA"/>
</dbReference>
<keyword evidence="1" id="KW-0645">Protease</keyword>
<keyword evidence="1 2" id="KW-0479">Metal-binding</keyword>
<feature type="binding site" evidence="2">
    <location>
        <position position="299"/>
    </location>
    <ligand>
        <name>Zn(2+)</name>
        <dbReference type="ChEBI" id="CHEBI:29105"/>
        <note>catalytic</note>
    </ligand>
</feature>
<evidence type="ECO:0000313" key="5">
    <source>
        <dbReference type="Proteomes" id="UP000315724"/>
    </source>
</evidence>
<dbReference type="PANTHER" id="PTHR34217">
    <property type="entry name" value="METAL-DEPENDENT CARBOXYPEPTIDASE"/>
    <property type="match status" value="1"/>
</dbReference>
<dbReference type="OrthoDB" id="9772308at2"/>
<comment type="catalytic activity">
    <reaction evidence="1">
        <text>Release of a C-terminal amino acid with broad specificity, except for -Pro.</text>
        <dbReference type="EC" id="3.4.17.19"/>
    </reaction>
</comment>
<keyword evidence="2" id="KW-0862">Zinc</keyword>
<feature type="binding site" evidence="2">
    <location>
        <position position="269"/>
    </location>
    <ligand>
        <name>Zn(2+)</name>
        <dbReference type="ChEBI" id="CHEBI:29105"/>
        <note>catalytic</note>
    </ligand>
</feature>
<evidence type="ECO:0000256" key="1">
    <source>
        <dbReference type="PIRNR" id="PIRNR006615"/>
    </source>
</evidence>
<comment type="similarity">
    <text evidence="1">Belongs to the peptidase M32 family.</text>
</comment>